<evidence type="ECO:0000313" key="3">
    <source>
        <dbReference type="EMBL" id="QWQ20529.1"/>
    </source>
</evidence>
<feature type="coiled-coil region" evidence="1">
    <location>
        <begin position="428"/>
        <end position="455"/>
    </location>
</feature>
<sequence length="529" mass="62018">MNNVSLLEKISNFLLQTELVSVCDDFHKCQANYKIQSTNMNDNGASLFQSITETCNNYNLNFDINFNFDGYDPILITNKTSLTTLHDNIYNIKNNFDFLDAEPNELDSTISIDITIYKDEAISRRNTTHIFDCESFFSNFNSGKELQFLFKLKDFNVNEKIQFILWNSETSFNTCSLFFISAYNHINYSTENIERQLLISKRNKSCHFTFDSELKFIPDDFKLLTNCPYESIKLLFDKLLITLSLIYLSDYSDLKIESNEVIFKLKGYRLINNTILINEITSESLHIIYDIYSWVYTDGNFIDKLGLARNIISLYTKENDITKLSDGVLKSIESGYDIYLKENVKQYIEIKNKISEFLISQSDKASDITKNMFSSLKSSFWSIITFFLSIFLIRILLSKSYSGAITLEVVVVTLFFVAFSFVYLYLSLKEVNEEKDRLLNRYDTIRDRYKDLLNEDDLKNIINTEELKSNDKDYIDGRKKTYTKTWITFNVLMIVIVLILFFYMNSNDILSDTVEKISKFYNVTLFYFE</sequence>
<keyword evidence="1" id="KW-0175">Coiled coil</keyword>
<organism evidence="3 4">
    <name type="scientific">Providencia rettgeri</name>
    <dbReference type="NCBI Taxonomy" id="587"/>
    <lineage>
        <taxon>Bacteria</taxon>
        <taxon>Pseudomonadati</taxon>
        <taxon>Pseudomonadota</taxon>
        <taxon>Gammaproteobacteria</taxon>
        <taxon>Enterobacterales</taxon>
        <taxon>Morganellaceae</taxon>
        <taxon>Providencia</taxon>
    </lineage>
</organism>
<evidence type="ECO:0000256" key="1">
    <source>
        <dbReference type="SAM" id="Coils"/>
    </source>
</evidence>
<dbReference type="RefSeq" id="WP_215954243.1">
    <property type="nucleotide sequence ID" value="NZ_CP076405.1"/>
</dbReference>
<gene>
    <name evidence="3" type="ORF">KOF27_18460</name>
</gene>
<evidence type="ECO:0000313" key="4">
    <source>
        <dbReference type="Proteomes" id="UP000682358"/>
    </source>
</evidence>
<keyword evidence="2" id="KW-1133">Transmembrane helix</keyword>
<dbReference type="AlphaFoldDB" id="A0AAJ4NH97"/>
<reference evidence="3" key="1">
    <citation type="submission" date="2021-06" db="EMBL/GenBank/DDBJ databases">
        <title>Emergence of genetically related NDM-1-producing Providencia rettgeri strains in Argentina.</title>
        <authorList>
            <person name="Pasteran F."/>
            <person name="Meo A."/>
            <person name="Gomez S."/>
            <person name="Derdoy L."/>
            <person name="Albronoz E."/>
            <person name="Faccone D."/>
            <person name="Guerriero L."/>
            <person name="Archuby D."/>
            <person name="Tarzia A."/>
            <person name="Lopez M."/>
            <person name="Corso A."/>
        </authorList>
    </citation>
    <scope>NUCLEOTIDE SEQUENCE</scope>
    <source>
        <strain evidence="3">PreM15628</strain>
    </source>
</reference>
<feature type="transmembrane region" description="Helical" evidence="2">
    <location>
        <begin position="380"/>
        <end position="397"/>
    </location>
</feature>
<dbReference type="Proteomes" id="UP000682358">
    <property type="component" value="Chromosome"/>
</dbReference>
<proteinExistence type="predicted"/>
<protein>
    <submittedName>
        <fullName evidence="3">Uncharacterized protein</fullName>
    </submittedName>
</protein>
<keyword evidence="2" id="KW-0472">Membrane</keyword>
<dbReference type="EMBL" id="CP076405">
    <property type="protein sequence ID" value="QWQ20529.1"/>
    <property type="molecule type" value="Genomic_DNA"/>
</dbReference>
<evidence type="ECO:0000256" key="2">
    <source>
        <dbReference type="SAM" id="Phobius"/>
    </source>
</evidence>
<accession>A0AAJ4NH97</accession>
<feature type="transmembrane region" description="Helical" evidence="2">
    <location>
        <begin position="486"/>
        <end position="504"/>
    </location>
</feature>
<name>A0AAJ4NH97_PRORE</name>
<keyword evidence="2" id="KW-0812">Transmembrane</keyword>
<feature type="transmembrane region" description="Helical" evidence="2">
    <location>
        <begin position="403"/>
        <end position="426"/>
    </location>
</feature>